<evidence type="ECO:0000313" key="1">
    <source>
        <dbReference type="EMBL" id="QCK15171.1"/>
    </source>
</evidence>
<reference evidence="1 2" key="1">
    <citation type="submission" date="2018-04" db="EMBL/GenBank/DDBJ databases">
        <title>Complete genome uncultured novel isolate.</title>
        <authorList>
            <person name="Merlino G."/>
        </authorList>
    </citation>
    <scope>NUCLEOTIDE SEQUENCE [LARGE SCALE GENOMIC DNA]</scope>
    <source>
        <strain evidence="2">R1DC9</strain>
    </source>
</reference>
<dbReference type="OrthoDB" id="978748at2"/>
<dbReference type="Proteomes" id="UP000298616">
    <property type="component" value="Chromosome"/>
</dbReference>
<gene>
    <name evidence="1" type="ORF">DCC35_10640</name>
</gene>
<protein>
    <submittedName>
        <fullName evidence="1">Uncharacterized protein</fullName>
    </submittedName>
</protein>
<dbReference type="KEGG" id="fpf:DCC35_10640"/>
<dbReference type="EMBL" id="CP028923">
    <property type="protein sequence ID" value="QCK15171.1"/>
    <property type="molecule type" value="Genomic_DNA"/>
</dbReference>
<evidence type="ECO:0000313" key="2">
    <source>
        <dbReference type="Proteomes" id="UP000298616"/>
    </source>
</evidence>
<keyword evidence="2" id="KW-1185">Reference proteome</keyword>
<accession>A0A4D7JHR9</accession>
<organism evidence="1 2">
    <name type="scientific">Mangrovivirga cuniculi</name>
    <dbReference type="NCBI Taxonomy" id="2715131"/>
    <lineage>
        <taxon>Bacteria</taxon>
        <taxon>Pseudomonadati</taxon>
        <taxon>Bacteroidota</taxon>
        <taxon>Cytophagia</taxon>
        <taxon>Cytophagales</taxon>
        <taxon>Mangrovivirgaceae</taxon>
        <taxon>Mangrovivirga</taxon>
    </lineage>
</organism>
<sequence>MKAATLAQIKKELITRDPHELFEICLRLARFKKDNKELLTYLLFEAADEQGYINLIKETIDDEISEINRSHIYYAKKSLRKIQRNLNKYIRYSGNKQTEIEILIYFAKSIKESGLDIRSYTALFNMYERLLVRINKVKKKLHEDLQADYQVEIDELVGM</sequence>
<name>A0A4D7JHR9_9BACT</name>
<dbReference type="RefSeq" id="WP_137090756.1">
    <property type="nucleotide sequence ID" value="NZ_CP028923.1"/>
</dbReference>
<dbReference type="AlphaFoldDB" id="A0A4D7JHR9"/>
<proteinExistence type="predicted"/>